<feature type="compositionally biased region" description="Basic and acidic residues" evidence="1">
    <location>
        <begin position="266"/>
        <end position="288"/>
    </location>
</feature>
<evidence type="ECO:0000313" key="2">
    <source>
        <dbReference type="EMBL" id="KAF9964852.1"/>
    </source>
</evidence>
<reference evidence="2" key="1">
    <citation type="journal article" date="2020" name="Fungal Divers.">
        <title>Resolving the Mortierellaceae phylogeny through synthesis of multi-gene phylogenetics and phylogenomics.</title>
        <authorList>
            <person name="Vandepol N."/>
            <person name="Liber J."/>
            <person name="Desiro A."/>
            <person name="Na H."/>
            <person name="Kennedy M."/>
            <person name="Barry K."/>
            <person name="Grigoriev I.V."/>
            <person name="Miller A.N."/>
            <person name="O'Donnell K."/>
            <person name="Stajich J.E."/>
            <person name="Bonito G."/>
        </authorList>
    </citation>
    <scope>NUCLEOTIDE SEQUENCE</scope>
    <source>
        <strain evidence="2">CK1249</strain>
    </source>
</reference>
<protein>
    <recommendedName>
        <fullName evidence="4">THO complex subunit 1</fullName>
    </recommendedName>
</protein>
<keyword evidence="3" id="KW-1185">Reference proteome</keyword>
<dbReference type="GO" id="GO:0006406">
    <property type="term" value="P:mRNA export from nucleus"/>
    <property type="evidence" value="ECO:0007669"/>
    <property type="project" value="TreeGrafter"/>
</dbReference>
<proteinExistence type="predicted"/>
<feature type="compositionally biased region" description="Basic and acidic residues" evidence="1">
    <location>
        <begin position="207"/>
        <end position="218"/>
    </location>
</feature>
<dbReference type="AlphaFoldDB" id="A0A9P6J935"/>
<dbReference type="InterPro" id="IPR021861">
    <property type="entry name" value="THO_THOC1"/>
</dbReference>
<feature type="compositionally biased region" description="Low complexity" evidence="1">
    <location>
        <begin position="721"/>
        <end position="730"/>
    </location>
</feature>
<name>A0A9P6J935_MORAP</name>
<accession>A0A9P6J935</accession>
<dbReference type="Proteomes" id="UP000738359">
    <property type="component" value="Unassembled WGS sequence"/>
</dbReference>
<feature type="compositionally biased region" description="Polar residues" evidence="1">
    <location>
        <begin position="606"/>
        <end position="623"/>
    </location>
</feature>
<feature type="region of interest" description="Disordered" evidence="1">
    <location>
        <begin position="266"/>
        <end position="314"/>
    </location>
</feature>
<dbReference type="OrthoDB" id="9402762at2759"/>
<dbReference type="Pfam" id="PF11957">
    <property type="entry name" value="efThoc1"/>
    <property type="match status" value="2"/>
</dbReference>
<dbReference type="PANTHER" id="PTHR13265:SF0">
    <property type="entry name" value="HPR1"/>
    <property type="match status" value="1"/>
</dbReference>
<feature type="compositionally biased region" description="Polar residues" evidence="1">
    <location>
        <begin position="181"/>
        <end position="199"/>
    </location>
</feature>
<feature type="compositionally biased region" description="Low complexity" evidence="1">
    <location>
        <begin position="673"/>
        <end position="687"/>
    </location>
</feature>
<sequence length="754" mass="84299">MLATAEAITTILEETKETASVHVAGSHTNTFSKDRTTVFDTPIRTILQPTLEQYKTLDSMALLESAFKLKLITIQDKLGTRILELKNAIFRCLDLLLRCSELELVDQSSPLNYIEELLDYQTVESSEHIYDYLESRVDRLTVNMVAGRGKGLTMLRLCNELLRRLSKAKNTVEDVTIVPELTSTPQQSQKDEGPQSSAVESMEVDDDQHKSEKKEDASKKESAFYTEFWGLQAFFCNPATLVNSQENMAKLQQGIEHALAKFSEVKEAEQRSRGQRLKELTKDPKSAESGEVEPYATLNGTAKGVKRKHSHHKENDAAPTAYFPKFLTSPKLLQLEMADPYFRKHILIQFLIIIQYLQDHNASAKEAYAKIPNPNKSFQPQWILEDKDQEWAEAIKPKINAELKEIGLESGDARYLNTINFVLDDEESWVQWKAENCQAFERPSLTTAELETAHQKRQKLSDQVTSRSSLKLGCMTLHRVWTQAAGGNAQSAGFGRKISPPSLSGFLHRRPVDAADNEAYAGLDPAEREKRAKDEKEAFFWRTLRLGTRQYMHVYDKHSVSLDYNLDKLEKDFARDAEFEAWISEHEGKLPPPEVLKAIYDDKSTNETPATTTEEQPSGTLSQGEGPETPNDTGEELSEEKPNNDVEDKYGDDVEMKEADAQDATTLHDDSTTEATETNNTTGSAEAVDAVEAGKKEMDDEQQSTIPKDSAADQAVDTPMASAAAEADAAGGTSDDKASEVSRSPQSARPEINE</sequence>
<dbReference type="EMBL" id="JAAAHY010000315">
    <property type="protein sequence ID" value="KAF9964852.1"/>
    <property type="molecule type" value="Genomic_DNA"/>
</dbReference>
<gene>
    <name evidence="2" type="ORF">BGZ70_005826</name>
</gene>
<dbReference type="GO" id="GO:0000445">
    <property type="term" value="C:THO complex part of transcription export complex"/>
    <property type="evidence" value="ECO:0007669"/>
    <property type="project" value="TreeGrafter"/>
</dbReference>
<organism evidence="2 3">
    <name type="scientific">Mortierella alpina</name>
    <name type="common">Oleaginous fungus</name>
    <name type="synonym">Mortierella renispora</name>
    <dbReference type="NCBI Taxonomy" id="64518"/>
    <lineage>
        <taxon>Eukaryota</taxon>
        <taxon>Fungi</taxon>
        <taxon>Fungi incertae sedis</taxon>
        <taxon>Mucoromycota</taxon>
        <taxon>Mortierellomycotina</taxon>
        <taxon>Mortierellomycetes</taxon>
        <taxon>Mortierellales</taxon>
        <taxon>Mortierellaceae</taxon>
        <taxon>Mortierella</taxon>
    </lineage>
</organism>
<evidence type="ECO:0008006" key="4">
    <source>
        <dbReference type="Google" id="ProtNLM"/>
    </source>
</evidence>
<evidence type="ECO:0000313" key="3">
    <source>
        <dbReference type="Proteomes" id="UP000738359"/>
    </source>
</evidence>
<comment type="caution">
    <text evidence="2">The sequence shown here is derived from an EMBL/GenBank/DDBJ whole genome shotgun (WGS) entry which is preliminary data.</text>
</comment>
<feature type="region of interest" description="Disordered" evidence="1">
    <location>
        <begin position="177"/>
        <end position="218"/>
    </location>
</feature>
<feature type="compositionally biased region" description="Basic and acidic residues" evidence="1">
    <location>
        <begin position="639"/>
        <end position="671"/>
    </location>
</feature>
<evidence type="ECO:0000256" key="1">
    <source>
        <dbReference type="SAM" id="MobiDB-lite"/>
    </source>
</evidence>
<dbReference type="PANTHER" id="PTHR13265">
    <property type="entry name" value="THO COMPLEX SUBUNIT 1"/>
    <property type="match status" value="1"/>
</dbReference>
<feature type="region of interest" description="Disordered" evidence="1">
    <location>
        <begin position="605"/>
        <end position="754"/>
    </location>
</feature>